<sequence>MQKNILPISQRVGKKIFPILLVILTFSSCLEPLVKEEKITVKHYPVVKNNDVNNPTLWIQVQFSHQTEKDEWSEIPIDAIEGFDYELGYEHELRIRKEEVQEPSMERPYIKYTLLSEISKDKVSSSTSFTLPIKSLEYNPSELVSGDIFSGFVLLNKIPIECTTLCDDLEDEMEENNEVSGVFRHNFDGTIKLVSLQN</sequence>
<protein>
    <submittedName>
        <fullName evidence="2">DUF4377 domain-containing protein</fullName>
    </submittedName>
</protein>
<reference evidence="2 3" key="1">
    <citation type="submission" date="2024-09" db="EMBL/GenBank/DDBJ databases">
        <authorList>
            <person name="Sun Q."/>
            <person name="Mori K."/>
        </authorList>
    </citation>
    <scope>NUCLEOTIDE SEQUENCE [LARGE SCALE GENOMIC DNA]</scope>
    <source>
        <strain evidence="2 3">CECT 7682</strain>
    </source>
</reference>
<evidence type="ECO:0000313" key="3">
    <source>
        <dbReference type="Proteomes" id="UP001589654"/>
    </source>
</evidence>
<dbReference type="InterPro" id="IPR025485">
    <property type="entry name" value="DUF4377"/>
</dbReference>
<comment type="caution">
    <text evidence="2">The sequence shown here is derived from an EMBL/GenBank/DDBJ whole genome shotgun (WGS) entry which is preliminary data.</text>
</comment>
<name>A0ABV5J0K6_9BACT</name>
<dbReference type="Proteomes" id="UP001589654">
    <property type="component" value="Unassembled WGS sequence"/>
</dbReference>
<accession>A0ABV5J0K6</accession>
<gene>
    <name evidence="2" type="ORF">ACFFUR_00905</name>
</gene>
<organism evidence="2 3">
    <name type="scientific">Echinicola jeungdonensis</name>
    <dbReference type="NCBI Taxonomy" id="709343"/>
    <lineage>
        <taxon>Bacteria</taxon>
        <taxon>Pseudomonadati</taxon>
        <taxon>Bacteroidota</taxon>
        <taxon>Cytophagia</taxon>
        <taxon>Cytophagales</taxon>
        <taxon>Cyclobacteriaceae</taxon>
        <taxon>Echinicola</taxon>
    </lineage>
</organism>
<evidence type="ECO:0000313" key="2">
    <source>
        <dbReference type="EMBL" id="MFB9210351.1"/>
    </source>
</evidence>
<dbReference type="RefSeq" id="WP_290246215.1">
    <property type="nucleotide sequence ID" value="NZ_JAUFQT010000001.1"/>
</dbReference>
<dbReference type="EMBL" id="JBHMEW010000007">
    <property type="protein sequence ID" value="MFB9210351.1"/>
    <property type="molecule type" value="Genomic_DNA"/>
</dbReference>
<keyword evidence="3" id="KW-1185">Reference proteome</keyword>
<evidence type="ECO:0000259" key="1">
    <source>
        <dbReference type="Pfam" id="PF14302"/>
    </source>
</evidence>
<feature type="domain" description="DUF4377" evidence="1">
    <location>
        <begin position="57"/>
        <end position="120"/>
    </location>
</feature>
<dbReference type="PROSITE" id="PS51257">
    <property type="entry name" value="PROKAR_LIPOPROTEIN"/>
    <property type="match status" value="1"/>
</dbReference>
<proteinExistence type="predicted"/>
<dbReference type="Pfam" id="PF14302">
    <property type="entry name" value="DUF4377"/>
    <property type="match status" value="1"/>
</dbReference>